<protein>
    <recommendedName>
        <fullName evidence="1">Histidine kinase/HSP90-like ATPase domain-containing protein</fullName>
    </recommendedName>
</protein>
<dbReference type="EMBL" id="BARS01028006">
    <property type="protein sequence ID" value="GAG03420.1"/>
    <property type="molecule type" value="Genomic_DNA"/>
</dbReference>
<dbReference type="Pfam" id="PF02518">
    <property type="entry name" value="HATPase_c"/>
    <property type="match status" value="1"/>
</dbReference>
<gene>
    <name evidence="2" type="ORF">S01H1_43934</name>
</gene>
<sequence length="153" mass="17719">FNILKSIRFCKAIFERKLRETEIDLRILPNSKFNVFARYGAVNQILSNLIDNSCYWLKNTKNTERIILIKLFENDRRVLFADSGPDIDSSIRPYLFEPGYSLKVPPSGIGLYVCKFYMQDLGGDIYEAPTSDRTHELHGAQFILDFSRVKEGE</sequence>
<reference evidence="2" key="1">
    <citation type="journal article" date="2014" name="Front. Microbiol.">
        <title>High frequency of phylogenetically diverse reductive dehalogenase-homologous genes in deep subseafloor sedimentary metagenomes.</title>
        <authorList>
            <person name="Kawai M."/>
            <person name="Futagami T."/>
            <person name="Toyoda A."/>
            <person name="Takaki Y."/>
            <person name="Nishi S."/>
            <person name="Hori S."/>
            <person name="Arai W."/>
            <person name="Tsubouchi T."/>
            <person name="Morono Y."/>
            <person name="Uchiyama I."/>
            <person name="Ito T."/>
            <person name="Fujiyama A."/>
            <person name="Inagaki F."/>
            <person name="Takami H."/>
        </authorList>
    </citation>
    <scope>NUCLEOTIDE SEQUENCE</scope>
    <source>
        <strain evidence="2">Expedition CK06-06</strain>
    </source>
</reference>
<accession>X0UCV2</accession>
<comment type="caution">
    <text evidence="2">The sequence shown here is derived from an EMBL/GenBank/DDBJ whole genome shotgun (WGS) entry which is preliminary data.</text>
</comment>
<dbReference type="SUPFAM" id="SSF55874">
    <property type="entry name" value="ATPase domain of HSP90 chaperone/DNA topoisomerase II/histidine kinase"/>
    <property type="match status" value="1"/>
</dbReference>
<dbReference type="SMART" id="SM00387">
    <property type="entry name" value="HATPase_c"/>
    <property type="match status" value="1"/>
</dbReference>
<dbReference type="InterPro" id="IPR036890">
    <property type="entry name" value="HATPase_C_sf"/>
</dbReference>
<dbReference type="AlphaFoldDB" id="X0UCV2"/>
<feature type="non-terminal residue" evidence="2">
    <location>
        <position position="1"/>
    </location>
</feature>
<proteinExistence type="predicted"/>
<dbReference type="InterPro" id="IPR003594">
    <property type="entry name" value="HATPase_dom"/>
</dbReference>
<dbReference type="Gene3D" id="3.30.565.10">
    <property type="entry name" value="Histidine kinase-like ATPase, C-terminal domain"/>
    <property type="match status" value="1"/>
</dbReference>
<feature type="domain" description="Histidine kinase/HSP90-like ATPase" evidence="1">
    <location>
        <begin position="37"/>
        <end position="150"/>
    </location>
</feature>
<evidence type="ECO:0000313" key="2">
    <source>
        <dbReference type="EMBL" id="GAG03420.1"/>
    </source>
</evidence>
<name>X0UCV2_9ZZZZ</name>
<organism evidence="2">
    <name type="scientific">marine sediment metagenome</name>
    <dbReference type="NCBI Taxonomy" id="412755"/>
    <lineage>
        <taxon>unclassified sequences</taxon>
        <taxon>metagenomes</taxon>
        <taxon>ecological metagenomes</taxon>
    </lineage>
</organism>
<evidence type="ECO:0000259" key="1">
    <source>
        <dbReference type="SMART" id="SM00387"/>
    </source>
</evidence>